<keyword evidence="1" id="KW-1133">Transmembrane helix</keyword>
<dbReference type="InterPro" id="IPR047811">
    <property type="entry name" value="CytC_ox_assmbl_put"/>
</dbReference>
<dbReference type="EMBL" id="JACHKZ010000006">
    <property type="protein sequence ID" value="MBB6577389.1"/>
    <property type="molecule type" value="Genomic_DNA"/>
</dbReference>
<dbReference type="Proteomes" id="UP000562492">
    <property type="component" value="Unassembled WGS sequence"/>
</dbReference>
<protein>
    <submittedName>
        <fullName evidence="2">Uncharacterized protein</fullName>
    </submittedName>
</protein>
<keyword evidence="1" id="KW-0812">Transmembrane</keyword>
<keyword evidence="1" id="KW-0472">Membrane</keyword>
<keyword evidence="3" id="KW-1185">Reference proteome</keyword>
<evidence type="ECO:0000256" key="1">
    <source>
        <dbReference type="SAM" id="Phobius"/>
    </source>
</evidence>
<organism evidence="2 3">
    <name type="scientific">Comamonas odontotermitis</name>
    <dbReference type="NCBI Taxonomy" id="379895"/>
    <lineage>
        <taxon>Bacteria</taxon>
        <taxon>Pseudomonadati</taxon>
        <taxon>Pseudomonadota</taxon>
        <taxon>Betaproteobacteria</taxon>
        <taxon>Burkholderiales</taxon>
        <taxon>Comamonadaceae</taxon>
        <taxon>Comamonas</taxon>
    </lineage>
</organism>
<accession>A0ABR6REA1</accession>
<name>A0ABR6REA1_9BURK</name>
<evidence type="ECO:0000313" key="2">
    <source>
        <dbReference type="EMBL" id="MBB6577389.1"/>
    </source>
</evidence>
<evidence type="ECO:0000313" key="3">
    <source>
        <dbReference type="Proteomes" id="UP000562492"/>
    </source>
</evidence>
<sequence length="35" mass="3892">MTTPEQRKANIRLALILASVALVFFIGFLVKMSVL</sequence>
<comment type="caution">
    <text evidence="2">The sequence shown here is derived from an EMBL/GenBank/DDBJ whole genome shotgun (WGS) entry which is preliminary data.</text>
</comment>
<proteinExistence type="predicted"/>
<dbReference type="NCBIfam" id="NF038351">
    <property type="entry name" value="cyt_ox_assem_30"/>
    <property type="match status" value="1"/>
</dbReference>
<reference evidence="2 3" key="1">
    <citation type="submission" date="2020-08" db="EMBL/GenBank/DDBJ databases">
        <title>Functional genomics of gut bacteria from endangered species of beetles.</title>
        <authorList>
            <person name="Carlos-Shanley C."/>
        </authorList>
    </citation>
    <scope>NUCLEOTIDE SEQUENCE [LARGE SCALE GENOMIC DNA]</scope>
    <source>
        <strain evidence="2 3">S00124</strain>
    </source>
</reference>
<gene>
    <name evidence="2" type="ORF">HNP33_001444</name>
</gene>
<feature type="transmembrane region" description="Helical" evidence="1">
    <location>
        <begin position="12"/>
        <end position="30"/>
    </location>
</feature>
<dbReference type="RefSeq" id="WP_221452014.1">
    <property type="nucleotide sequence ID" value="NZ_JACHKZ010000006.1"/>
</dbReference>